<proteinExistence type="predicted"/>
<protein>
    <submittedName>
        <fullName evidence="1">Uncharacterized protein</fullName>
    </submittedName>
</protein>
<organism evidence="1">
    <name type="scientific">marine metagenome</name>
    <dbReference type="NCBI Taxonomy" id="408172"/>
    <lineage>
        <taxon>unclassified sequences</taxon>
        <taxon>metagenomes</taxon>
        <taxon>ecological metagenomes</taxon>
    </lineage>
</organism>
<name>A0A382QL84_9ZZZZ</name>
<sequence length="29" mass="3211">VFEKGLRLEPLPAASMMAFIQTSSLMKLT</sequence>
<evidence type="ECO:0000313" key="1">
    <source>
        <dbReference type="EMBL" id="SVC85091.1"/>
    </source>
</evidence>
<dbReference type="AlphaFoldDB" id="A0A382QL84"/>
<dbReference type="EMBL" id="UINC01114642">
    <property type="protein sequence ID" value="SVC85091.1"/>
    <property type="molecule type" value="Genomic_DNA"/>
</dbReference>
<feature type="non-terminal residue" evidence="1">
    <location>
        <position position="1"/>
    </location>
</feature>
<accession>A0A382QL84</accession>
<gene>
    <name evidence="1" type="ORF">METZ01_LOCUS337945</name>
</gene>
<reference evidence="1" key="1">
    <citation type="submission" date="2018-05" db="EMBL/GenBank/DDBJ databases">
        <authorList>
            <person name="Lanie J.A."/>
            <person name="Ng W.-L."/>
            <person name="Kazmierczak K.M."/>
            <person name="Andrzejewski T.M."/>
            <person name="Davidsen T.M."/>
            <person name="Wayne K.J."/>
            <person name="Tettelin H."/>
            <person name="Glass J.I."/>
            <person name="Rusch D."/>
            <person name="Podicherti R."/>
            <person name="Tsui H.-C.T."/>
            <person name="Winkler M.E."/>
        </authorList>
    </citation>
    <scope>NUCLEOTIDE SEQUENCE</scope>
</reference>